<dbReference type="AlphaFoldDB" id="K2IZF0"/>
<dbReference type="EMBL" id="AMRI01000032">
    <property type="protein sequence ID" value="EKE68258.1"/>
    <property type="molecule type" value="Genomic_DNA"/>
</dbReference>
<keyword evidence="3" id="KW-1185">Reference proteome</keyword>
<evidence type="ECO:0000256" key="1">
    <source>
        <dbReference type="ARBA" id="ARBA00004167"/>
    </source>
</evidence>
<protein>
    <submittedName>
        <fullName evidence="2">Type IV pilin</fullName>
    </submittedName>
</protein>
<sequence>MRIKHLGFGLIEVMVAVAVIGVGVTGLVVLQKSFLRSSNESVYRSVAMELAKAKMEEFRDFDDVTGGTNNFLDIATGNDSVTVNGQAYSRLWNVSNLYYNQATSSWSGTAPTGVLGPDQKQVAITVSWTSPQGTDTVTLNGSMSASTSADKKNSLDPVFNTDGPKVAYTPGQAPDVIALELNTNGTGKKRESSKPIPEVLKQGGSTLVKFDTVTYKPDSTTLIREDYATINCECSLSNPKTQGYTPFVSRPDATDIDDYQVIVEDGTLVAKSTGAPTNNNPSAYCTICCQDHFDSNDSSKPVFDPARLITPHGHYMYTGSAYNTFNASLVTSGSFTSILAGNYLEACRMQRIDGYYRVTQDWRLVDVVLMRKDWLESSSNQAAYRNYVLAKIKDQILGTTAADKTALRDVSPSGLQVANAGATQLMARGIYLDYLNAADLSLLQSLVDTDENWPALVPFYDLNLTLLADWKVTSGTGMTVTNQAIKTLDPDPSANYYGTYSRGLLTVSSGGNGTVAVRARLGNTGVTGSSPTDLSDGNQYLEDSLSVTIAGAGLAVSGTLNCLQKNGTNTKACNGSIPGGVTVIAKVNGVADNSITCGVTTPNGNGTPAYSCSGFSATWAGSISFSYSAGGFTFSPVSFAVDFAAGTATGQCVLMYESSISPAPASCT</sequence>
<dbReference type="GO" id="GO:0016020">
    <property type="term" value="C:membrane"/>
    <property type="evidence" value="ECO:0007669"/>
    <property type="project" value="UniProtKB-SubCell"/>
</dbReference>
<comment type="subcellular location">
    <subcellularLocation>
        <location evidence="1">Membrane</location>
        <topology evidence="1">Single-pass membrane protein</topology>
    </subcellularLocation>
</comment>
<accession>K2IZF0</accession>
<dbReference type="NCBIfam" id="TIGR02532">
    <property type="entry name" value="IV_pilin_GFxxxE"/>
    <property type="match status" value="1"/>
</dbReference>
<dbReference type="eggNOG" id="COG4967">
    <property type="taxonomic scope" value="Bacteria"/>
</dbReference>
<gene>
    <name evidence="2" type="ORF">B3C1_17162</name>
</gene>
<evidence type="ECO:0000313" key="3">
    <source>
        <dbReference type="Proteomes" id="UP000006755"/>
    </source>
</evidence>
<dbReference type="InterPro" id="IPR012902">
    <property type="entry name" value="N_methyl_site"/>
</dbReference>
<reference evidence="2 3" key="1">
    <citation type="journal article" date="2012" name="J. Bacteriol.">
        <title>Genome Sequence of Gallaecimonas xiamenensis Type Strain 3-C-1.</title>
        <authorList>
            <person name="Lai Q."/>
            <person name="Wang L."/>
            <person name="Wang W."/>
            <person name="Shao Z."/>
        </authorList>
    </citation>
    <scope>NUCLEOTIDE SEQUENCE [LARGE SCALE GENOMIC DNA]</scope>
    <source>
        <strain evidence="2 3">3-C-1</strain>
    </source>
</reference>
<proteinExistence type="predicted"/>
<dbReference type="RefSeq" id="WP_008486382.1">
    <property type="nucleotide sequence ID" value="NZ_AMRI01000032.1"/>
</dbReference>
<organism evidence="2 3">
    <name type="scientific">Gallaecimonas xiamenensis 3-C-1</name>
    <dbReference type="NCBI Taxonomy" id="745411"/>
    <lineage>
        <taxon>Bacteria</taxon>
        <taxon>Pseudomonadati</taxon>
        <taxon>Pseudomonadota</taxon>
        <taxon>Gammaproteobacteria</taxon>
        <taxon>Enterobacterales</taxon>
        <taxon>Gallaecimonadaceae</taxon>
        <taxon>Gallaecimonas</taxon>
    </lineage>
</organism>
<dbReference type="Proteomes" id="UP000006755">
    <property type="component" value="Unassembled WGS sequence"/>
</dbReference>
<name>K2IZF0_9GAMM</name>
<dbReference type="STRING" id="745411.B3C1_17162"/>
<dbReference type="Pfam" id="PF07963">
    <property type="entry name" value="N_methyl"/>
    <property type="match status" value="1"/>
</dbReference>
<comment type="caution">
    <text evidence="2">The sequence shown here is derived from an EMBL/GenBank/DDBJ whole genome shotgun (WGS) entry which is preliminary data.</text>
</comment>
<evidence type="ECO:0000313" key="2">
    <source>
        <dbReference type="EMBL" id="EKE68258.1"/>
    </source>
</evidence>